<accession>A0AAD8AEG3</accession>
<dbReference type="EMBL" id="JASPKZ010001990">
    <property type="protein sequence ID" value="KAJ9596408.1"/>
    <property type="molecule type" value="Genomic_DNA"/>
</dbReference>
<dbReference type="Proteomes" id="UP001233999">
    <property type="component" value="Unassembled WGS sequence"/>
</dbReference>
<feature type="non-terminal residue" evidence="1">
    <location>
        <position position="71"/>
    </location>
</feature>
<organism evidence="1 2">
    <name type="scientific">Diploptera punctata</name>
    <name type="common">Pacific beetle cockroach</name>
    <dbReference type="NCBI Taxonomy" id="6984"/>
    <lineage>
        <taxon>Eukaryota</taxon>
        <taxon>Metazoa</taxon>
        <taxon>Ecdysozoa</taxon>
        <taxon>Arthropoda</taxon>
        <taxon>Hexapoda</taxon>
        <taxon>Insecta</taxon>
        <taxon>Pterygota</taxon>
        <taxon>Neoptera</taxon>
        <taxon>Polyneoptera</taxon>
        <taxon>Dictyoptera</taxon>
        <taxon>Blattodea</taxon>
        <taxon>Blaberoidea</taxon>
        <taxon>Blaberidae</taxon>
        <taxon>Diplopterinae</taxon>
        <taxon>Diploptera</taxon>
    </lineage>
</organism>
<reference evidence="1" key="2">
    <citation type="submission" date="2023-05" db="EMBL/GenBank/DDBJ databases">
        <authorList>
            <person name="Fouks B."/>
        </authorList>
    </citation>
    <scope>NUCLEOTIDE SEQUENCE</scope>
    <source>
        <strain evidence="1">Stay&amp;Tobe</strain>
        <tissue evidence="1">Testes</tissue>
    </source>
</reference>
<feature type="non-terminal residue" evidence="1">
    <location>
        <position position="1"/>
    </location>
</feature>
<comment type="caution">
    <text evidence="1">The sequence shown here is derived from an EMBL/GenBank/DDBJ whole genome shotgun (WGS) entry which is preliminary data.</text>
</comment>
<dbReference type="AlphaFoldDB" id="A0AAD8AEG3"/>
<gene>
    <name evidence="1" type="ORF">L9F63_012571</name>
</gene>
<evidence type="ECO:0000313" key="2">
    <source>
        <dbReference type="Proteomes" id="UP001233999"/>
    </source>
</evidence>
<protein>
    <submittedName>
        <fullName evidence="1">Uncharacterized protein</fullName>
    </submittedName>
</protein>
<keyword evidence="2" id="KW-1185">Reference proteome</keyword>
<evidence type="ECO:0000313" key="1">
    <source>
        <dbReference type="EMBL" id="KAJ9596408.1"/>
    </source>
</evidence>
<proteinExistence type="predicted"/>
<name>A0AAD8AEG3_DIPPU</name>
<sequence>KYSYKFTLVTLNLESIVKGFIILWKDVGEDCTSSHVLKWFNFKCGHLSTERSSASHHFANDHLEGWTIKIH</sequence>
<reference evidence="1" key="1">
    <citation type="journal article" date="2023" name="IScience">
        <title>Live-bearing cockroach genome reveals convergent evolutionary mechanisms linked to viviparity in insects and beyond.</title>
        <authorList>
            <person name="Fouks B."/>
            <person name="Harrison M.C."/>
            <person name="Mikhailova A.A."/>
            <person name="Marchal E."/>
            <person name="English S."/>
            <person name="Carruthers M."/>
            <person name="Jennings E.C."/>
            <person name="Chiamaka E.L."/>
            <person name="Frigard R.A."/>
            <person name="Pippel M."/>
            <person name="Attardo G.M."/>
            <person name="Benoit J.B."/>
            <person name="Bornberg-Bauer E."/>
            <person name="Tobe S.S."/>
        </authorList>
    </citation>
    <scope>NUCLEOTIDE SEQUENCE</scope>
    <source>
        <strain evidence="1">Stay&amp;Tobe</strain>
    </source>
</reference>